<keyword evidence="2" id="KW-0732">Signal</keyword>
<accession>A0A9X3IZX3</accession>
<dbReference type="PROSITE" id="PS51257">
    <property type="entry name" value="PROKAR_LIPOPROTEIN"/>
    <property type="match status" value="1"/>
</dbReference>
<feature type="region of interest" description="Disordered" evidence="1">
    <location>
        <begin position="25"/>
        <end position="92"/>
    </location>
</feature>
<name>A0A9X3IZX3_9BACT</name>
<dbReference type="RefSeq" id="WP_267774282.1">
    <property type="nucleotide sequence ID" value="NZ_JAPNKE010000002.1"/>
</dbReference>
<proteinExistence type="predicted"/>
<evidence type="ECO:0000313" key="3">
    <source>
        <dbReference type="EMBL" id="MCY1011067.1"/>
    </source>
</evidence>
<gene>
    <name evidence="3" type="ORF">OV079_36980</name>
</gene>
<evidence type="ECO:0000256" key="2">
    <source>
        <dbReference type="SAM" id="SignalP"/>
    </source>
</evidence>
<evidence type="ECO:0000256" key="1">
    <source>
        <dbReference type="SAM" id="MobiDB-lite"/>
    </source>
</evidence>
<organism evidence="3 4">
    <name type="scientific">Nannocystis pusilla</name>
    <dbReference type="NCBI Taxonomy" id="889268"/>
    <lineage>
        <taxon>Bacteria</taxon>
        <taxon>Pseudomonadati</taxon>
        <taxon>Myxococcota</taxon>
        <taxon>Polyangia</taxon>
        <taxon>Nannocystales</taxon>
        <taxon>Nannocystaceae</taxon>
        <taxon>Nannocystis</taxon>
    </lineage>
</organism>
<keyword evidence="4" id="KW-1185">Reference proteome</keyword>
<dbReference type="EMBL" id="JAPNKE010000002">
    <property type="protein sequence ID" value="MCY1011067.1"/>
    <property type="molecule type" value="Genomic_DNA"/>
</dbReference>
<feature type="chain" id="PRO_5040801103" evidence="2">
    <location>
        <begin position="21"/>
        <end position="175"/>
    </location>
</feature>
<comment type="caution">
    <text evidence="3">The sequence shown here is derived from an EMBL/GenBank/DDBJ whole genome shotgun (WGS) entry which is preliminary data.</text>
</comment>
<reference evidence="3" key="1">
    <citation type="submission" date="2022-11" db="EMBL/GenBank/DDBJ databases">
        <title>Minimal conservation of predation-associated metabolite biosynthetic gene clusters underscores biosynthetic potential of Myxococcota including descriptions for ten novel species: Archangium lansinium sp. nov., Myxococcus landrumus sp. nov., Nannocystis bai.</title>
        <authorList>
            <person name="Ahearne A."/>
            <person name="Stevens C."/>
            <person name="Phillips K."/>
        </authorList>
    </citation>
    <scope>NUCLEOTIDE SEQUENCE</scope>
    <source>
        <strain evidence="3">Na p29</strain>
    </source>
</reference>
<dbReference type="Proteomes" id="UP001150924">
    <property type="component" value="Unassembled WGS sequence"/>
</dbReference>
<feature type="signal peptide" evidence="2">
    <location>
        <begin position="1"/>
        <end position="20"/>
    </location>
</feature>
<sequence>MLKNLTLVAFAGLVVSTGCIINTNTTDSDTSSVTSNNTTDATTTDGTTTDGTATVDTEGSTASPTTTAPTTTETEPTSTTSTATTDDTTAGTTAGTTGSGFGKCGWDPNNKYYACGFVGEEPDGVSPIECPDALPAEGDDCDESSPITGTGCCLPDGSNYYCTDQGKIAVDACGA</sequence>
<protein>
    <submittedName>
        <fullName evidence="3">Uncharacterized protein</fullName>
    </submittedName>
</protein>
<evidence type="ECO:0000313" key="4">
    <source>
        <dbReference type="Proteomes" id="UP001150924"/>
    </source>
</evidence>
<dbReference type="AlphaFoldDB" id="A0A9X3IZX3"/>